<dbReference type="Proteomes" id="UP000265836">
    <property type="component" value="Unassembled WGS sequence"/>
</dbReference>
<dbReference type="InterPro" id="IPR050908">
    <property type="entry name" value="SmbC-like"/>
</dbReference>
<name>A0A397M917_ECTOL</name>
<keyword evidence="2" id="KW-0238">DNA-binding</keyword>
<dbReference type="EMBL" id="QXDA01000008">
    <property type="protein sequence ID" value="RIA19347.1"/>
    <property type="molecule type" value="Genomic_DNA"/>
</dbReference>
<dbReference type="InterPro" id="IPR009057">
    <property type="entry name" value="Homeodomain-like_sf"/>
</dbReference>
<dbReference type="SUPFAM" id="SSF55136">
    <property type="entry name" value="Probable bacterial effector-binding domain"/>
    <property type="match status" value="1"/>
</dbReference>
<dbReference type="InterPro" id="IPR018060">
    <property type="entry name" value="HTH_AraC"/>
</dbReference>
<dbReference type="PRINTS" id="PR00032">
    <property type="entry name" value="HTHARAC"/>
</dbReference>
<sequence>MDEDFPDGDLMPAVRSAIDWELAQIVQPPPAAPLTPAPRRPPPRCLDDPRIARAVRLLDGVPAAPLGLDAVAEHVGLSPFHFQRYFQEVMGESPSAYQRRTRLDRAAMGLLMGAESVMQVALDAGYASHEAFIRAFQRRFGRVPSQYRQFAQRNRPLPTSQQCEQAAQVRVQLFKPLPLFAMRFHGSYGDREEHWRIFGDYLRRIGFPLEEAQALGVSLDGSLVTPAEQIRYDCAVIDPGFDATDTALTRHSMPAGRYATLRFDGAYLPGIVNTLSSVAIAWLPASGETLKPVNNGGFELFHTPPWTQRGDQQSVTVALPLA</sequence>
<evidence type="ECO:0000256" key="1">
    <source>
        <dbReference type="ARBA" id="ARBA00023015"/>
    </source>
</evidence>
<feature type="domain" description="HTH araC/xylS-type" evidence="4">
    <location>
        <begin position="52"/>
        <end position="150"/>
    </location>
</feature>
<dbReference type="GO" id="GO:0003700">
    <property type="term" value="F:DNA-binding transcription factor activity"/>
    <property type="evidence" value="ECO:0007669"/>
    <property type="project" value="InterPro"/>
</dbReference>
<reference evidence="5 6" key="1">
    <citation type="submission" date="2018-08" db="EMBL/GenBank/DDBJ databases">
        <title>Genome sequencing of rice bacterial endophytes.</title>
        <authorList>
            <person name="Venturi V."/>
        </authorList>
    </citation>
    <scope>NUCLEOTIDE SEQUENCE [LARGE SCALE GENOMIC DNA]</scope>
    <source>
        <strain evidence="5 6">E1205</strain>
    </source>
</reference>
<protein>
    <submittedName>
        <fullName evidence="5">AraC family transcriptional regulator</fullName>
    </submittedName>
</protein>
<dbReference type="Pfam" id="PF12833">
    <property type="entry name" value="HTH_18"/>
    <property type="match status" value="1"/>
</dbReference>
<gene>
    <name evidence="5" type="ORF">DFO61_4692</name>
</gene>
<dbReference type="PANTHER" id="PTHR40055:SF1">
    <property type="entry name" value="TRANSCRIPTIONAL REGULATOR YGIV-RELATED"/>
    <property type="match status" value="1"/>
</dbReference>
<dbReference type="PROSITE" id="PS01124">
    <property type="entry name" value="HTH_ARAC_FAMILY_2"/>
    <property type="match status" value="1"/>
</dbReference>
<keyword evidence="3" id="KW-0804">Transcription</keyword>
<dbReference type="SUPFAM" id="SSF46689">
    <property type="entry name" value="Homeodomain-like"/>
    <property type="match status" value="2"/>
</dbReference>
<accession>A0A397M917</accession>
<comment type="caution">
    <text evidence="5">The sequence shown here is derived from an EMBL/GenBank/DDBJ whole genome shotgun (WGS) entry which is preliminary data.</text>
</comment>
<dbReference type="InterPro" id="IPR011256">
    <property type="entry name" value="Reg_factor_effector_dom_sf"/>
</dbReference>
<dbReference type="Gene3D" id="1.10.10.60">
    <property type="entry name" value="Homeodomain-like"/>
    <property type="match status" value="2"/>
</dbReference>
<keyword evidence="1" id="KW-0805">Transcription regulation</keyword>
<evidence type="ECO:0000313" key="5">
    <source>
        <dbReference type="EMBL" id="RIA19347.1"/>
    </source>
</evidence>
<dbReference type="PANTHER" id="PTHR40055">
    <property type="entry name" value="TRANSCRIPTIONAL REGULATOR YGIV-RELATED"/>
    <property type="match status" value="1"/>
</dbReference>
<dbReference type="InterPro" id="IPR029442">
    <property type="entry name" value="GyrI-like"/>
</dbReference>
<dbReference type="SMART" id="SM00342">
    <property type="entry name" value="HTH_ARAC"/>
    <property type="match status" value="1"/>
</dbReference>
<organism evidence="5 6">
    <name type="scientific">Ectopseudomonas oleovorans</name>
    <name type="common">Pseudomonas oleovorans</name>
    <dbReference type="NCBI Taxonomy" id="301"/>
    <lineage>
        <taxon>Bacteria</taxon>
        <taxon>Pseudomonadati</taxon>
        <taxon>Pseudomonadota</taxon>
        <taxon>Gammaproteobacteria</taxon>
        <taxon>Pseudomonadales</taxon>
        <taxon>Pseudomonadaceae</taxon>
        <taxon>Ectopseudomonas</taxon>
    </lineage>
</organism>
<evidence type="ECO:0000313" key="6">
    <source>
        <dbReference type="Proteomes" id="UP000265836"/>
    </source>
</evidence>
<dbReference type="GO" id="GO:0043565">
    <property type="term" value="F:sequence-specific DNA binding"/>
    <property type="evidence" value="ECO:0007669"/>
    <property type="project" value="InterPro"/>
</dbReference>
<dbReference type="InterPro" id="IPR010499">
    <property type="entry name" value="AraC_E-bd"/>
</dbReference>
<dbReference type="Gene3D" id="3.20.80.10">
    <property type="entry name" value="Regulatory factor, effector binding domain"/>
    <property type="match status" value="1"/>
</dbReference>
<dbReference type="Pfam" id="PF06445">
    <property type="entry name" value="GyrI-like"/>
    <property type="match status" value="1"/>
</dbReference>
<dbReference type="AlphaFoldDB" id="A0A397M917"/>
<dbReference type="SMART" id="SM00871">
    <property type="entry name" value="AraC_E_bind"/>
    <property type="match status" value="1"/>
</dbReference>
<evidence type="ECO:0000256" key="2">
    <source>
        <dbReference type="ARBA" id="ARBA00023125"/>
    </source>
</evidence>
<proteinExistence type="predicted"/>
<evidence type="ECO:0000256" key="3">
    <source>
        <dbReference type="ARBA" id="ARBA00023163"/>
    </source>
</evidence>
<dbReference type="InterPro" id="IPR020449">
    <property type="entry name" value="Tscrpt_reg_AraC-type_HTH"/>
</dbReference>
<evidence type="ECO:0000259" key="4">
    <source>
        <dbReference type="PROSITE" id="PS01124"/>
    </source>
</evidence>